<keyword evidence="1" id="KW-0812">Transmembrane</keyword>
<feature type="transmembrane region" description="Helical" evidence="1">
    <location>
        <begin position="61"/>
        <end position="85"/>
    </location>
</feature>
<dbReference type="Pfam" id="PF24800">
    <property type="entry name" value="DUF7702"/>
    <property type="match status" value="1"/>
</dbReference>
<keyword evidence="1" id="KW-1133">Transmembrane helix</keyword>
<feature type="transmembrane region" description="Helical" evidence="1">
    <location>
        <begin position="138"/>
        <end position="158"/>
    </location>
</feature>
<protein>
    <recommendedName>
        <fullName evidence="2">DUF7702 domain-containing protein</fullName>
    </recommendedName>
</protein>
<feature type="transmembrane region" description="Helical" evidence="1">
    <location>
        <begin position="6"/>
        <end position="23"/>
    </location>
</feature>
<dbReference type="PANTHER" id="PTHR42109">
    <property type="entry name" value="UNPLACED GENOMIC SCAFFOLD UM_SCAF_CONTIG_1.265, WHOLE GENOME SHOTGUN SEQUENCE"/>
    <property type="match status" value="1"/>
</dbReference>
<feature type="transmembrane region" description="Helical" evidence="1">
    <location>
        <begin position="209"/>
        <end position="234"/>
    </location>
</feature>
<feature type="non-terminal residue" evidence="3">
    <location>
        <position position="1"/>
    </location>
</feature>
<feature type="domain" description="DUF7702" evidence="2">
    <location>
        <begin position="2"/>
        <end position="235"/>
    </location>
</feature>
<keyword evidence="4" id="KW-1185">Reference proteome</keyword>
<sequence length="236" mass="25753">KALSIFILIFYILILQPVTFIFYKHGLRSWLAWTPLQTLCLLRIVGSGVQLDDHKTKTLTVVALVLNNIGLAPLLLAAIGILHEARGARDPNLRRKFEWFLVIHFHLLIVVAMVLVIIGLVKLTGNNPQESDTKLPKIGAVIILLGWAVLVGGTAFSFQSSQYDKQAPAYRSGTKLLHGVAIALPFVGIRELDAVLSNFITSHAFLTSLAAKVCLSVVPEMITVIIFVAAGLAARN</sequence>
<reference evidence="3 4" key="1">
    <citation type="submission" date="2016-04" db="EMBL/GenBank/DDBJ databases">
        <title>A degradative enzymes factory behind the ericoid mycorrhizal symbiosis.</title>
        <authorList>
            <consortium name="DOE Joint Genome Institute"/>
            <person name="Martino E."/>
            <person name="Morin E."/>
            <person name="Grelet G."/>
            <person name="Kuo A."/>
            <person name="Kohler A."/>
            <person name="Daghino S."/>
            <person name="Barry K."/>
            <person name="Choi C."/>
            <person name="Cichocki N."/>
            <person name="Clum A."/>
            <person name="Copeland A."/>
            <person name="Hainaut M."/>
            <person name="Haridas S."/>
            <person name="Labutti K."/>
            <person name="Lindquist E."/>
            <person name="Lipzen A."/>
            <person name="Khouja H.-R."/>
            <person name="Murat C."/>
            <person name="Ohm R."/>
            <person name="Olson A."/>
            <person name="Spatafora J."/>
            <person name="Veneault-Fourrey C."/>
            <person name="Henrissat B."/>
            <person name="Grigoriev I."/>
            <person name="Martin F."/>
            <person name="Perotto S."/>
        </authorList>
    </citation>
    <scope>NUCLEOTIDE SEQUENCE [LARGE SCALE GENOMIC DNA]</scope>
    <source>
        <strain evidence="3 4">F</strain>
    </source>
</reference>
<name>A0A2J6R6Z1_HYAVF</name>
<evidence type="ECO:0000313" key="3">
    <source>
        <dbReference type="EMBL" id="PMD34290.1"/>
    </source>
</evidence>
<evidence type="ECO:0000313" key="4">
    <source>
        <dbReference type="Proteomes" id="UP000235786"/>
    </source>
</evidence>
<keyword evidence="1" id="KW-0472">Membrane</keyword>
<feature type="transmembrane region" description="Helical" evidence="1">
    <location>
        <begin position="97"/>
        <end position="118"/>
    </location>
</feature>
<organism evidence="3 4">
    <name type="scientific">Hyaloscypha variabilis (strain UAMH 11265 / GT02V1 / F)</name>
    <name type="common">Meliniomyces variabilis</name>
    <dbReference type="NCBI Taxonomy" id="1149755"/>
    <lineage>
        <taxon>Eukaryota</taxon>
        <taxon>Fungi</taxon>
        <taxon>Dikarya</taxon>
        <taxon>Ascomycota</taxon>
        <taxon>Pezizomycotina</taxon>
        <taxon>Leotiomycetes</taxon>
        <taxon>Helotiales</taxon>
        <taxon>Hyaloscyphaceae</taxon>
        <taxon>Hyaloscypha</taxon>
        <taxon>Hyaloscypha variabilis</taxon>
    </lineage>
</organism>
<dbReference type="EMBL" id="KZ613954">
    <property type="protein sequence ID" value="PMD34290.1"/>
    <property type="molecule type" value="Genomic_DNA"/>
</dbReference>
<accession>A0A2J6R6Z1</accession>
<gene>
    <name evidence="3" type="ORF">L207DRAFT_381187</name>
</gene>
<dbReference type="PANTHER" id="PTHR42109:SF3">
    <property type="entry name" value="INTEGRAL MEMBRANE PROTEIN (AFU_ORTHOLOGUE AFUA_5G00100)"/>
    <property type="match status" value="1"/>
</dbReference>
<dbReference type="InterPro" id="IPR056119">
    <property type="entry name" value="DUF7702"/>
</dbReference>
<feature type="non-terminal residue" evidence="3">
    <location>
        <position position="236"/>
    </location>
</feature>
<dbReference type="Proteomes" id="UP000235786">
    <property type="component" value="Unassembled WGS sequence"/>
</dbReference>
<evidence type="ECO:0000256" key="1">
    <source>
        <dbReference type="SAM" id="Phobius"/>
    </source>
</evidence>
<dbReference type="OrthoDB" id="2560628at2759"/>
<dbReference type="AlphaFoldDB" id="A0A2J6R6Z1"/>
<evidence type="ECO:0000259" key="2">
    <source>
        <dbReference type="Pfam" id="PF24800"/>
    </source>
</evidence>
<proteinExistence type="predicted"/>
<feature type="transmembrane region" description="Helical" evidence="1">
    <location>
        <begin position="170"/>
        <end position="189"/>
    </location>
</feature>